<proteinExistence type="predicted"/>
<reference evidence="1 2" key="1">
    <citation type="submission" date="2018-04" db="EMBL/GenBank/DDBJ databases">
        <authorList>
            <person name="Vogel A."/>
        </authorList>
    </citation>
    <scope>NUCLEOTIDE SEQUENCE [LARGE SCALE GENOMIC DNA]</scope>
</reference>
<gene>
    <name evidence="1" type="ORF">CCAM_LOCUS22547</name>
</gene>
<organism evidence="1 2">
    <name type="scientific">Cuscuta campestris</name>
    <dbReference type="NCBI Taxonomy" id="132261"/>
    <lineage>
        <taxon>Eukaryota</taxon>
        <taxon>Viridiplantae</taxon>
        <taxon>Streptophyta</taxon>
        <taxon>Embryophyta</taxon>
        <taxon>Tracheophyta</taxon>
        <taxon>Spermatophyta</taxon>
        <taxon>Magnoliopsida</taxon>
        <taxon>eudicotyledons</taxon>
        <taxon>Gunneridae</taxon>
        <taxon>Pentapetalae</taxon>
        <taxon>asterids</taxon>
        <taxon>lamiids</taxon>
        <taxon>Solanales</taxon>
        <taxon>Convolvulaceae</taxon>
        <taxon>Cuscuteae</taxon>
        <taxon>Cuscuta</taxon>
        <taxon>Cuscuta subgen. Grammica</taxon>
        <taxon>Cuscuta sect. Cleistogrammica</taxon>
    </lineage>
</organism>
<evidence type="ECO:0000313" key="2">
    <source>
        <dbReference type="Proteomes" id="UP000595140"/>
    </source>
</evidence>
<sequence>MVGGFPGTPLAAAVDLRRKGKALEGLRVDFFLGSGKFFLPPGGLLPQQWQISAAVHRVADSDQSSRSPSRRSQFKFPATAAVYFRRVLCV</sequence>
<name>A0A484LW65_9ASTE</name>
<evidence type="ECO:0000313" key="1">
    <source>
        <dbReference type="EMBL" id="VFQ80771.1"/>
    </source>
</evidence>
<dbReference type="Proteomes" id="UP000595140">
    <property type="component" value="Unassembled WGS sequence"/>
</dbReference>
<dbReference type="EMBL" id="OOIL02002179">
    <property type="protein sequence ID" value="VFQ80771.1"/>
    <property type="molecule type" value="Genomic_DNA"/>
</dbReference>
<accession>A0A484LW65</accession>
<keyword evidence="2" id="KW-1185">Reference proteome</keyword>
<dbReference type="AlphaFoldDB" id="A0A484LW65"/>
<protein>
    <submittedName>
        <fullName evidence="1">Uncharacterized protein</fullName>
    </submittedName>
</protein>